<sequence length="249" mass="27682">MRKSKMKVTEMFCSRFICTDAGDTSGMERQSCRSKLTGRSVERTRRGCRIACDGEGGAHWITDDGREEESGEDTAADSVTPCTGGACAEDGTCRSDSDSCSFTDGNPTQAGGLIAMDSEGRLSLQPHDGAVFNKIIDGKYFYLQNDTYTELFLALSKDERFSVKGMSKQDMRDESDSRWKFHFFKDIGGNSPHDPGDIVLQYYGDRFGPDPDQSPYYLVIELTQDRVPVFRIASKKVAKYCGRLGVMPR</sequence>
<proteinExistence type="predicted"/>
<evidence type="ECO:0000313" key="1">
    <source>
        <dbReference type="EMBL" id="CAI8037129.1"/>
    </source>
</evidence>
<dbReference type="Proteomes" id="UP001174909">
    <property type="component" value="Unassembled WGS sequence"/>
</dbReference>
<dbReference type="EMBL" id="CASHTH010002911">
    <property type="protein sequence ID" value="CAI8037129.1"/>
    <property type="molecule type" value="Genomic_DNA"/>
</dbReference>
<protein>
    <submittedName>
        <fullName evidence="1">Uncharacterized protein</fullName>
    </submittedName>
</protein>
<accession>A0AA35SWZ7</accession>
<reference evidence="1" key="1">
    <citation type="submission" date="2023-03" db="EMBL/GenBank/DDBJ databases">
        <authorList>
            <person name="Steffen K."/>
            <person name="Cardenas P."/>
        </authorList>
    </citation>
    <scope>NUCLEOTIDE SEQUENCE</scope>
</reference>
<organism evidence="1 2">
    <name type="scientific">Geodia barretti</name>
    <name type="common">Barrett's horny sponge</name>
    <dbReference type="NCBI Taxonomy" id="519541"/>
    <lineage>
        <taxon>Eukaryota</taxon>
        <taxon>Metazoa</taxon>
        <taxon>Porifera</taxon>
        <taxon>Demospongiae</taxon>
        <taxon>Heteroscleromorpha</taxon>
        <taxon>Tetractinellida</taxon>
        <taxon>Astrophorina</taxon>
        <taxon>Geodiidae</taxon>
        <taxon>Geodia</taxon>
    </lineage>
</organism>
<comment type="caution">
    <text evidence="1">The sequence shown here is derived from an EMBL/GenBank/DDBJ whole genome shotgun (WGS) entry which is preliminary data.</text>
</comment>
<dbReference type="AlphaFoldDB" id="A0AA35SWZ7"/>
<keyword evidence="2" id="KW-1185">Reference proteome</keyword>
<gene>
    <name evidence="1" type="ORF">GBAR_LOCUS20769</name>
</gene>
<name>A0AA35SWZ7_GEOBA</name>
<evidence type="ECO:0000313" key="2">
    <source>
        <dbReference type="Proteomes" id="UP001174909"/>
    </source>
</evidence>